<evidence type="ECO:0000313" key="2">
    <source>
        <dbReference type="Proteomes" id="UP001057242"/>
    </source>
</evidence>
<evidence type="ECO:0000313" key="1">
    <source>
        <dbReference type="EMBL" id="USL86365.1"/>
    </source>
</evidence>
<gene>
    <name evidence="1" type="ORF">CHD5UKE2_040</name>
</gene>
<keyword evidence="2" id="KW-1185">Reference proteome</keyword>
<sequence length="47" mass="5355">MPKNKRCQLLLYIEPGAHACNNNSRLIVSYWLAPSHFASALFFEISC</sequence>
<name>A0A9E7MJK7_9CAUD</name>
<organism evidence="1 2">
    <name type="scientific">Escherichia phage vB_EcoS-CHD5UKE2</name>
    <dbReference type="NCBI Taxonomy" id="2865806"/>
    <lineage>
        <taxon>Viruses</taxon>
        <taxon>Duplodnaviria</taxon>
        <taxon>Heunggongvirae</taxon>
        <taxon>Uroviricota</taxon>
        <taxon>Caudoviricetes</taxon>
        <taxon>Dhillonvirus</taxon>
        <taxon>Dhillonvirus CHD5UKE2</taxon>
    </lineage>
</organism>
<accession>A0A9E7MJK7</accession>
<reference evidence="1" key="1">
    <citation type="submission" date="2021-05" db="EMBL/GenBank/DDBJ databases">
        <title>Naturally bred epsilon2 phages have an improved host range and effectivity in uropathogenic E. coli over their ancestor phages.</title>
        <authorList>
            <person name="Saez D."/>
            <person name="Loose M."/>
            <person name="Mutti M."/>
            <person name="Visram Z."/>
            <person name="Hitzenhammer E."/>
            <person name="Dippel D."/>
            <person name="Tisakova L."/>
            <person name="Schertler S."/>
            <person name="Wittmann J."/>
            <person name="Corsini L."/>
            <person name="Wagenlehner F."/>
        </authorList>
    </citation>
    <scope>NUCLEOTIDE SEQUENCE</scope>
</reference>
<dbReference type="Proteomes" id="UP001057242">
    <property type="component" value="Segment"/>
</dbReference>
<proteinExistence type="predicted"/>
<protein>
    <submittedName>
        <fullName evidence="1">Uncharacterized protein</fullName>
    </submittedName>
</protein>
<dbReference type="EMBL" id="MZ234029">
    <property type="protein sequence ID" value="USL86365.1"/>
    <property type="molecule type" value="Genomic_DNA"/>
</dbReference>